<accession>A0ABX9T0J3</accession>
<dbReference type="InterPro" id="IPR020568">
    <property type="entry name" value="Ribosomal_Su5_D2-typ_SF"/>
</dbReference>
<comment type="subunit">
    <text evidence="6">Consists of a catalytic RNA component (M1 or rnpB) and a protein subunit.</text>
</comment>
<keyword evidence="2 6" id="KW-0540">Nuclease</keyword>
<dbReference type="EMBL" id="RBWX01000007">
    <property type="protein sequence ID" value="RKS90928.1"/>
    <property type="molecule type" value="Genomic_DNA"/>
</dbReference>
<keyword evidence="10" id="KW-1185">Reference proteome</keyword>
<dbReference type="Pfam" id="PF00825">
    <property type="entry name" value="Ribonuclease_P"/>
    <property type="match status" value="1"/>
</dbReference>
<dbReference type="EC" id="3.1.26.5" evidence="6 7"/>
<comment type="function">
    <text evidence="6">RNaseP catalyzes the removal of the 5'-leader sequence from pre-tRNA to produce the mature 5'-terminus. It can also cleave other RNA substrates such as 4.5S RNA. The protein component plays an auxiliary but essential role in vivo by binding to the 5'-leader sequence and broadening the substrate specificity of the ribozyme.</text>
</comment>
<dbReference type="PANTHER" id="PTHR33992">
    <property type="entry name" value="RIBONUCLEASE P PROTEIN COMPONENT"/>
    <property type="match status" value="1"/>
</dbReference>
<comment type="similarity">
    <text evidence="6">Belongs to the RnpA family.</text>
</comment>
<name>A0ABX9T0J3_SPHMI</name>
<evidence type="ECO:0000256" key="7">
    <source>
        <dbReference type="NCBIfam" id="TIGR00188"/>
    </source>
</evidence>
<sequence>MSDEAHLPTEQARPQTAPRLPHALGDAGRPQGSGGPPRARPQAAVGVAPKPERLRARRDFLAANKGRRAVTDGFILLARDRADGGGVRVGFTVTKKIGNSVVRNRLKRRLRALVSESMPALASPAHDYVLIGREAGLTRDYADLTADLARAVRKVAR</sequence>
<evidence type="ECO:0000256" key="4">
    <source>
        <dbReference type="ARBA" id="ARBA00022801"/>
    </source>
</evidence>
<keyword evidence="5 6" id="KW-0694">RNA-binding</keyword>
<dbReference type="Proteomes" id="UP000276029">
    <property type="component" value="Unassembled WGS sequence"/>
</dbReference>
<evidence type="ECO:0000256" key="2">
    <source>
        <dbReference type="ARBA" id="ARBA00022722"/>
    </source>
</evidence>
<evidence type="ECO:0000256" key="1">
    <source>
        <dbReference type="ARBA" id="ARBA00022694"/>
    </source>
</evidence>
<dbReference type="NCBIfam" id="TIGR00188">
    <property type="entry name" value="rnpA"/>
    <property type="match status" value="1"/>
</dbReference>
<comment type="caution">
    <text evidence="9">The sequence shown here is derived from an EMBL/GenBank/DDBJ whole genome shotgun (WGS) entry which is preliminary data.</text>
</comment>
<evidence type="ECO:0000256" key="5">
    <source>
        <dbReference type="ARBA" id="ARBA00022884"/>
    </source>
</evidence>
<keyword evidence="4 6" id="KW-0378">Hydrolase</keyword>
<dbReference type="SUPFAM" id="SSF54211">
    <property type="entry name" value="Ribosomal protein S5 domain 2-like"/>
    <property type="match status" value="1"/>
</dbReference>
<reference evidence="9 10" key="1">
    <citation type="submission" date="2018-10" db="EMBL/GenBank/DDBJ databases">
        <title>Genomic Encyclopedia of Type Strains, Phase IV (KMG-IV): sequencing the most valuable type-strain genomes for metagenomic binning, comparative biology and taxonomic classification.</title>
        <authorList>
            <person name="Goeker M."/>
        </authorList>
    </citation>
    <scope>NUCLEOTIDE SEQUENCE [LARGE SCALE GENOMIC DNA]</scope>
    <source>
        <strain evidence="9 10">DSM 19791</strain>
    </source>
</reference>
<evidence type="ECO:0000256" key="8">
    <source>
        <dbReference type="SAM" id="MobiDB-lite"/>
    </source>
</evidence>
<proteinExistence type="inferred from homology"/>
<evidence type="ECO:0000313" key="10">
    <source>
        <dbReference type="Proteomes" id="UP000276029"/>
    </source>
</evidence>
<organism evidence="9 10">
    <name type="scientific">Sphingosinicella microcystinivorans</name>
    <dbReference type="NCBI Taxonomy" id="335406"/>
    <lineage>
        <taxon>Bacteria</taxon>
        <taxon>Pseudomonadati</taxon>
        <taxon>Pseudomonadota</taxon>
        <taxon>Alphaproteobacteria</taxon>
        <taxon>Sphingomonadales</taxon>
        <taxon>Sphingosinicellaceae</taxon>
        <taxon>Sphingosinicella</taxon>
    </lineage>
</organism>
<dbReference type="PANTHER" id="PTHR33992:SF1">
    <property type="entry name" value="RIBONUCLEASE P PROTEIN COMPONENT"/>
    <property type="match status" value="1"/>
</dbReference>
<keyword evidence="1 6" id="KW-0819">tRNA processing</keyword>
<evidence type="ECO:0000256" key="3">
    <source>
        <dbReference type="ARBA" id="ARBA00022759"/>
    </source>
</evidence>
<feature type="region of interest" description="Disordered" evidence="8">
    <location>
        <begin position="1"/>
        <end position="51"/>
    </location>
</feature>
<evidence type="ECO:0000313" key="9">
    <source>
        <dbReference type="EMBL" id="RKS90928.1"/>
    </source>
</evidence>
<dbReference type="InterPro" id="IPR000100">
    <property type="entry name" value="RNase_P"/>
</dbReference>
<dbReference type="HAMAP" id="MF_00227">
    <property type="entry name" value="RNase_P"/>
    <property type="match status" value="1"/>
</dbReference>
<keyword evidence="3 6" id="KW-0255">Endonuclease</keyword>
<protein>
    <recommendedName>
        <fullName evidence="6 7">Ribonuclease P protein component</fullName>
        <shortName evidence="6">RNase P protein</shortName>
        <shortName evidence="6">RNaseP protein</shortName>
        <ecNumber evidence="6 7">3.1.26.5</ecNumber>
    </recommendedName>
    <alternativeName>
        <fullName evidence="6">Protein C5</fullName>
    </alternativeName>
</protein>
<dbReference type="InterPro" id="IPR014721">
    <property type="entry name" value="Ribsml_uS5_D2-typ_fold_subgr"/>
</dbReference>
<gene>
    <name evidence="6" type="primary">rnpA</name>
    <name evidence="9" type="ORF">DFR51_0472</name>
</gene>
<evidence type="ECO:0000256" key="6">
    <source>
        <dbReference type="HAMAP-Rule" id="MF_00227"/>
    </source>
</evidence>
<comment type="catalytic activity">
    <reaction evidence="6">
        <text>Endonucleolytic cleavage of RNA, removing 5'-extranucleotides from tRNA precursor.</text>
        <dbReference type="EC" id="3.1.26.5"/>
    </reaction>
</comment>
<dbReference type="Gene3D" id="3.30.230.10">
    <property type="match status" value="1"/>
</dbReference>